<dbReference type="PANTHER" id="PTHR46211">
    <property type="entry name" value="GLYCEROPHOSPHORYL DIESTER PHOSPHODIESTERASE"/>
    <property type="match status" value="1"/>
</dbReference>
<dbReference type="PANTHER" id="PTHR46211:SF14">
    <property type="entry name" value="GLYCEROPHOSPHODIESTER PHOSPHODIESTERASE"/>
    <property type="match status" value="1"/>
</dbReference>
<keyword evidence="3" id="KW-1185">Reference proteome</keyword>
<dbReference type="InterPro" id="IPR030395">
    <property type="entry name" value="GP_PDE_dom"/>
</dbReference>
<dbReference type="GO" id="GO:0006629">
    <property type="term" value="P:lipid metabolic process"/>
    <property type="evidence" value="ECO:0007669"/>
    <property type="project" value="InterPro"/>
</dbReference>
<organism evidence="2 3">
    <name type="scientific">Thiohalophilus thiocyanatoxydans</name>
    <dbReference type="NCBI Taxonomy" id="381308"/>
    <lineage>
        <taxon>Bacteria</taxon>
        <taxon>Pseudomonadati</taxon>
        <taxon>Pseudomonadota</taxon>
        <taxon>Gammaproteobacteria</taxon>
        <taxon>Thiohalomonadales</taxon>
        <taxon>Thiohalophilaceae</taxon>
        <taxon>Thiohalophilus</taxon>
    </lineage>
</organism>
<proteinExistence type="predicted"/>
<evidence type="ECO:0000259" key="1">
    <source>
        <dbReference type="PROSITE" id="PS51704"/>
    </source>
</evidence>
<feature type="domain" description="GP-PDE" evidence="1">
    <location>
        <begin position="4"/>
        <end position="246"/>
    </location>
</feature>
<evidence type="ECO:0000313" key="2">
    <source>
        <dbReference type="EMBL" id="TDY00985.1"/>
    </source>
</evidence>
<comment type="caution">
    <text evidence="2">The sequence shown here is derived from an EMBL/GenBank/DDBJ whole genome shotgun (WGS) entry which is preliminary data.</text>
</comment>
<reference evidence="2 3" key="1">
    <citation type="submission" date="2019-03" db="EMBL/GenBank/DDBJ databases">
        <title>Genomic Encyclopedia of Type Strains, Phase IV (KMG-IV): sequencing the most valuable type-strain genomes for metagenomic binning, comparative biology and taxonomic classification.</title>
        <authorList>
            <person name="Goeker M."/>
        </authorList>
    </citation>
    <scope>NUCLEOTIDE SEQUENCE [LARGE SCALE GENOMIC DNA]</scope>
    <source>
        <strain evidence="2 3">DSM 16326</strain>
    </source>
</reference>
<dbReference type="PROSITE" id="PS51704">
    <property type="entry name" value="GP_PDE"/>
    <property type="match status" value="1"/>
</dbReference>
<sequence>MSQGDLVAHRGYPFRYPENSVAGVQAALAAGARYVEVDVQLSRDGIPLLFHDRDLRRLCRQPGAVHDYDWNQLQTFTLYGETDQPLQVARAPLAALSDLVAVIKTAPAACFFIELKRVAVEQFGATAVVDAVLPILQPVAGQCCVISYNLPALQQVRQRGELPIGVVVDEWATRHDPAIVELQPEFLFCNLASLPADEPVQLPGARLVVFETVDPQQARQLMAQGVDLVETFAIGEMRQQPGLAGE</sequence>
<protein>
    <submittedName>
        <fullName evidence="2">Glycerophosphoryl diester phosphodiesterase</fullName>
    </submittedName>
</protein>
<dbReference type="Pfam" id="PF03009">
    <property type="entry name" value="GDPD"/>
    <property type="match status" value="1"/>
</dbReference>
<name>A0A4V3H3Y2_9GAMM</name>
<dbReference type="SUPFAM" id="SSF51695">
    <property type="entry name" value="PLC-like phosphodiesterases"/>
    <property type="match status" value="1"/>
</dbReference>
<dbReference type="PROSITE" id="PS50007">
    <property type="entry name" value="PIPLC_X_DOMAIN"/>
    <property type="match status" value="1"/>
</dbReference>
<dbReference type="EMBL" id="SOQX01000004">
    <property type="protein sequence ID" value="TDY00985.1"/>
    <property type="molecule type" value="Genomic_DNA"/>
</dbReference>
<dbReference type="AlphaFoldDB" id="A0A4V3H3Y2"/>
<accession>A0A4V3H3Y2</accession>
<evidence type="ECO:0000313" key="3">
    <source>
        <dbReference type="Proteomes" id="UP000294914"/>
    </source>
</evidence>
<gene>
    <name evidence="2" type="ORF">EDC23_1731</name>
</gene>
<dbReference type="OrthoDB" id="9795622at2"/>
<dbReference type="Gene3D" id="3.20.20.190">
    <property type="entry name" value="Phosphatidylinositol (PI) phosphodiesterase"/>
    <property type="match status" value="1"/>
</dbReference>
<dbReference type="RefSeq" id="WP_134083523.1">
    <property type="nucleotide sequence ID" value="NZ_SOQX01000004.1"/>
</dbReference>
<dbReference type="InterPro" id="IPR017946">
    <property type="entry name" value="PLC-like_Pdiesterase_TIM-brl"/>
</dbReference>
<dbReference type="Proteomes" id="UP000294914">
    <property type="component" value="Unassembled WGS sequence"/>
</dbReference>
<dbReference type="GO" id="GO:0008081">
    <property type="term" value="F:phosphoric diester hydrolase activity"/>
    <property type="evidence" value="ECO:0007669"/>
    <property type="project" value="InterPro"/>
</dbReference>